<sequence>MLTKLFLSLLATSSLIAGYPTEASPRGVMEEEVDSISNQLSKRAPSGPPGFDISNYQPNVDFASAKSKGAKFVIIKATEGTTYKSPSFSKQYTGATNAGLIRGSYHFAHPDSSSGATQANYFLANGGGWSNDGITLPGMLDLESSSGSPTCYGLSKAGLVSWIKDFGSTYKSKTGRYPMIYTNAGWWNQCVASSAFAADYPLVVAHYGSSTAGPLPTGFSTYSFWQWNDASVYAGDSDVWNGDAASLTKFAKGG</sequence>
<dbReference type="Proteomes" id="UP000245626">
    <property type="component" value="Unassembled WGS sequence"/>
</dbReference>
<name>A0ACD0NNY8_9BASI</name>
<organism evidence="1 2">
    <name type="scientific">Violaceomyces palustris</name>
    <dbReference type="NCBI Taxonomy" id="1673888"/>
    <lineage>
        <taxon>Eukaryota</taxon>
        <taxon>Fungi</taxon>
        <taxon>Dikarya</taxon>
        <taxon>Basidiomycota</taxon>
        <taxon>Ustilaginomycotina</taxon>
        <taxon>Ustilaginomycetes</taxon>
        <taxon>Violaceomycetales</taxon>
        <taxon>Violaceomycetaceae</taxon>
        <taxon>Violaceomyces</taxon>
    </lineage>
</organism>
<accession>A0ACD0NNY8</accession>
<reference evidence="1 2" key="1">
    <citation type="journal article" date="2018" name="Mol. Biol. Evol.">
        <title>Broad Genomic Sampling Reveals a Smut Pathogenic Ancestry of the Fungal Clade Ustilaginomycotina.</title>
        <authorList>
            <person name="Kijpornyongpan T."/>
            <person name="Mondo S.J."/>
            <person name="Barry K."/>
            <person name="Sandor L."/>
            <person name="Lee J."/>
            <person name="Lipzen A."/>
            <person name="Pangilinan J."/>
            <person name="LaButti K."/>
            <person name="Hainaut M."/>
            <person name="Henrissat B."/>
            <person name="Grigoriev I.V."/>
            <person name="Spatafora J.W."/>
            <person name="Aime M.C."/>
        </authorList>
    </citation>
    <scope>NUCLEOTIDE SEQUENCE [LARGE SCALE GENOMIC DNA]</scope>
    <source>
        <strain evidence="1 2">SA 807</strain>
    </source>
</reference>
<evidence type="ECO:0000313" key="1">
    <source>
        <dbReference type="EMBL" id="PWN47480.1"/>
    </source>
</evidence>
<gene>
    <name evidence="1" type="ORF">IE53DRAFT_247788</name>
</gene>
<keyword evidence="2" id="KW-1185">Reference proteome</keyword>
<protein>
    <submittedName>
        <fullName evidence="1">Uncharacterized protein</fullName>
    </submittedName>
</protein>
<evidence type="ECO:0000313" key="2">
    <source>
        <dbReference type="Proteomes" id="UP000245626"/>
    </source>
</evidence>
<proteinExistence type="predicted"/>
<dbReference type="EMBL" id="KZ820420">
    <property type="protein sequence ID" value="PWN47480.1"/>
    <property type="molecule type" value="Genomic_DNA"/>
</dbReference>